<feature type="region of interest" description="Disordered" evidence="12">
    <location>
        <begin position="335"/>
        <end position="364"/>
    </location>
</feature>
<dbReference type="InterPro" id="IPR036237">
    <property type="entry name" value="Xyl_isomerase-like_sf"/>
</dbReference>
<comment type="catalytic activity">
    <reaction evidence="1 11">
        <text>D-mannonate = 2-dehydro-3-deoxy-D-gluconate + H2O</text>
        <dbReference type="Rhea" id="RHEA:20097"/>
        <dbReference type="ChEBI" id="CHEBI:15377"/>
        <dbReference type="ChEBI" id="CHEBI:17767"/>
        <dbReference type="ChEBI" id="CHEBI:57990"/>
        <dbReference type="EC" id="4.2.1.8"/>
    </reaction>
</comment>
<comment type="similarity">
    <text evidence="4 11">Belongs to the mannonate dehydratase family.</text>
</comment>
<sequence>MEHTWRWFGPADPITLDEIRQTGATGIVTALHEIPNGEVWPVEAIAERQRMIEAAGLTWSVVESVPVHEAIKKGLPERERYLAAYQQTLRNLAACGIDVVCYNFMPVLDWTRTDLAWRLPDGGLALRFDQTAFAAFDLYLLARPGAEAEYTEVEKAQAKDYLDGLDDAGRERLVKTVIAGLPGAEEHYTLTRFREVIADYAEIDADVLREHLGHFLEAIIPVAEEAGVRMAIHPDDPPRPLLGLPRVVSGPEDAQWLLERVPSPANGLTLCTGSYGVRADLDLVEMARRFGPSIHFAHLRATQRDAAEPRTFHEAPHLGGDLDMVGVVQALVDEERRREREGGPRLPLRPDHGHHILDDQHRDTAPGYPLYGRLKGLAELRGVELAVRHLGSPAR</sequence>
<dbReference type="GO" id="GO:0008927">
    <property type="term" value="F:mannonate dehydratase activity"/>
    <property type="evidence" value="ECO:0007669"/>
    <property type="project" value="UniProtKB-UniRule"/>
</dbReference>
<evidence type="ECO:0000313" key="13">
    <source>
        <dbReference type="EMBL" id="SHL37375.1"/>
    </source>
</evidence>
<organism evidence="13 14">
    <name type="scientific">Halomonas caseinilytica</name>
    <dbReference type="NCBI Taxonomy" id="438744"/>
    <lineage>
        <taxon>Bacteria</taxon>
        <taxon>Pseudomonadati</taxon>
        <taxon>Pseudomonadota</taxon>
        <taxon>Gammaproteobacteria</taxon>
        <taxon>Oceanospirillales</taxon>
        <taxon>Halomonadaceae</taxon>
        <taxon>Halomonas</taxon>
    </lineage>
</organism>
<dbReference type="EC" id="4.2.1.8" evidence="5 11"/>
<evidence type="ECO:0000256" key="4">
    <source>
        <dbReference type="ARBA" id="ARBA00007389"/>
    </source>
</evidence>
<comment type="pathway">
    <text evidence="3 11">Carbohydrate metabolism; pentose and glucuronate interconversion.</text>
</comment>
<dbReference type="GO" id="GO:0042840">
    <property type="term" value="P:D-glucuronate catabolic process"/>
    <property type="evidence" value="ECO:0007669"/>
    <property type="project" value="TreeGrafter"/>
</dbReference>
<dbReference type="AlphaFoldDB" id="A0A1M7A425"/>
<proteinExistence type="inferred from homology"/>
<dbReference type="Proteomes" id="UP000184248">
    <property type="component" value="Unassembled WGS sequence"/>
</dbReference>
<dbReference type="NCBIfam" id="NF003027">
    <property type="entry name" value="PRK03906.1"/>
    <property type="match status" value="1"/>
</dbReference>
<dbReference type="PANTHER" id="PTHR30387:SF2">
    <property type="entry name" value="MANNONATE DEHYDRATASE"/>
    <property type="match status" value="1"/>
</dbReference>
<evidence type="ECO:0000313" key="14">
    <source>
        <dbReference type="Proteomes" id="UP000184248"/>
    </source>
</evidence>
<dbReference type="SUPFAM" id="SSF51658">
    <property type="entry name" value="Xylose isomerase-like"/>
    <property type="match status" value="1"/>
</dbReference>
<dbReference type="GO" id="GO:0008198">
    <property type="term" value="F:ferrous iron binding"/>
    <property type="evidence" value="ECO:0007669"/>
    <property type="project" value="TreeGrafter"/>
</dbReference>
<evidence type="ECO:0000256" key="10">
    <source>
        <dbReference type="ARBA" id="ARBA00033474"/>
    </source>
</evidence>
<dbReference type="HAMAP" id="MF_00106">
    <property type="entry name" value="UxuA"/>
    <property type="match status" value="1"/>
</dbReference>
<dbReference type="PANTHER" id="PTHR30387">
    <property type="entry name" value="MANNONATE DEHYDRATASE"/>
    <property type="match status" value="1"/>
</dbReference>
<evidence type="ECO:0000256" key="3">
    <source>
        <dbReference type="ARBA" id="ARBA00004892"/>
    </source>
</evidence>
<keyword evidence="8 11" id="KW-0464">Manganese</keyword>
<dbReference type="RefSeq" id="WP_064700913.1">
    <property type="nucleotide sequence ID" value="NZ_BDEO01000018.1"/>
</dbReference>
<protein>
    <recommendedName>
        <fullName evidence="6 11">Mannonate dehydratase</fullName>
        <ecNumber evidence="5 11">4.2.1.8</ecNumber>
    </recommendedName>
    <alternativeName>
        <fullName evidence="10 11">D-mannonate hydro-lyase</fullName>
    </alternativeName>
</protein>
<dbReference type="OrthoDB" id="9780250at2"/>
<name>A0A1M7A425_9GAMM</name>
<reference evidence="14" key="1">
    <citation type="submission" date="2016-11" db="EMBL/GenBank/DDBJ databases">
        <authorList>
            <person name="Varghese N."/>
            <person name="Submissions S."/>
        </authorList>
    </citation>
    <scope>NUCLEOTIDE SEQUENCE [LARGE SCALE GENOMIC DNA]</scope>
    <source>
        <strain evidence="14">ALO Sharm</strain>
    </source>
</reference>
<dbReference type="InterPro" id="IPR004628">
    <property type="entry name" value="Man_deHydtase"/>
</dbReference>
<dbReference type="GO" id="GO:0030145">
    <property type="term" value="F:manganese ion binding"/>
    <property type="evidence" value="ECO:0007669"/>
    <property type="project" value="TreeGrafter"/>
</dbReference>
<accession>A0A1M7A425</accession>
<keyword evidence="14" id="KW-1185">Reference proteome</keyword>
<gene>
    <name evidence="11" type="primary">uxuA</name>
    <name evidence="13" type="ORF">SAMN05192556_11216</name>
</gene>
<evidence type="ECO:0000256" key="11">
    <source>
        <dbReference type="HAMAP-Rule" id="MF_00106"/>
    </source>
</evidence>
<dbReference type="EMBL" id="FRAL01000012">
    <property type="protein sequence ID" value="SHL37375.1"/>
    <property type="molecule type" value="Genomic_DNA"/>
</dbReference>
<comment type="function">
    <text evidence="2 11">Catalyzes the dehydration of D-mannonate.</text>
</comment>
<evidence type="ECO:0000256" key="9">
    <source>
        <dbReference type="ARBA" id="ARBA00023239"/>
    </source>
</evidence>
<keyword evidence="9 11" id="KW-0456">Lyase</keyword>
<dbReference type="UniPathway" id="UPA00246"/>
<evidence type="ECO:0000256" key="1">
    <source>
        <dbReference type="ARBA" id="ARBA00001794"/>
    </source>
</evidence>
<dbReference type="Gene3D" id="3.20.20.150">
    <property type="entry name" value="Divalent-metal-dependent TIM barrel enzymes"/>
    <property type="match status" value="1"/>
</dbReference>
<evidence type="ECO:0000256" key="12">
    <source>
        <dbReference type="SAM" id="MobiDB-lite"/>
    </source>
</evidence>
<dbReference type="Pfam" id="PF03786">
    <property type="entry name" value="UxuA"/>
    <property type="match status" value="1"/>
</dbReference>
<dbReference type="NCBIfam" id="TIGR00695">
    <property type="entry name" value="uxuA"/>
    <property type="match status" value="1"/>
</dbReference>
<evidence type="ECO:0000256" key="7">
    <source>
        <dbReference type="ARBA" id="ARBA00023004"/>
    </source>
</evidence>
<comment type="cofactor">
    <cofactor evidence="11">
        <name>Fe(2+)</name>
        <dbReference type="ChEBI" id="CHEBI:29033"/>
    </cofactor>
    <cofactor evidence="11">
        <name>Mn(2+)</name>
        <dbReference type="ChEBI" id="CHEBI:29035"/>
    </cofactor>
</comment>
<evidence type="ECO:0000256" key="6">
    <source>
        <dbReference type="ARBA" id="ARBA00016339"/>
    </source>
</evidence>
<dbReference type="PIRSF" id="PIRSF016049">
    <property type="entry name" value="Man_dehyd"/>
    <property type="match status" value="1"/>
</dbReference>
<evidence type="ECO:0000256" key="5">
    <source>
        <dbReference type="ARBA" id="ARBA00012927"/>
    </source>
</evidence>
<evidence type="ECO:0000256" key="8">
    <source>
        <dbReference type="ARBA" id="ARBA00023211"/>
    </source>
</evidence>
<evidence type="ECO:0000256" key="2">
    <source>
        <dbReference type="ARBA" id="ARBA00002713"/>
    </source>
</evidence>
<keyword evidence="7 11" id="KW-0408">Iron</keyword>